<dbReference type="InterPro" id="IPR027417">
    <property type="entry name" value="P-loop_NTPase"/>
</dbReference>
<evidence type="ECO:0000313" key="5">
    <source>
        <dbReference type="EMBL" id="KFK40626.1"/>
    </source>
</evidence>
<dbReference type="Proteomes" id="UP000029120">
    <property type="component" value="Chromosome 2"/>
</dbReference>
<dbReference type="EMBL" id="CM002870">
    <property type="protein sequence ID" value="KFK40626.1"/>
    <property type="molecule type" value="Genomic_DNA"/>
</dbReference>
<dbReference type="InterPro" id="IPR036390">
    <property type="entry name" value="WH_DNA-bd_sf"/>
</dbReference>
<gene>
    <name evidence="5" type="ordered locus">AALP_Aa2g020600</name>
</gene>
<dbReference type="Gramene" id="KFK40626">
    <property type="protein sequence ID" value="KFK40626"/>
    <property type="gene ID" value="AALP_AA2G020600"/>
</dbReference>
<dbReference type="Gene3D" id="1.10.8.430">
    <property type="entry name" value="Helical domain of apoptotic protease-activating factors"/>
    <property type="match status" value="1"/>
</dbReference>
<evidence type="ECO:0000256" key="2">
    <source>
        <dbReference type="ARBA" id="ARBA00022821"/>
    </source>
</evidence>
<dbReference type="FunFam" id="3.40.50.10140:FF:000007">
    <property type="entry name" value="Disease resistance protein (TIR-NBS-LRR class)"/>
    <property type="match status" value="1"/>
</dbReference>
<dbReference type="InterPro" id="IPR044974">
    <property type="entry name" value="Disease_R_plants"/>
</dbReference>
<dbReference type="InterPro" id="IPR035897">
    <property type="entry name" value="Toll_tir_struct_dom_sf"/>
</dbReference>
<accession>A0A087HES4</accession>
<name>A0A087HES4_ARAAL</name>
<sequence length="472" mass="54394">MFDDQQIERSQTIPLALRLAIRESKISIVVLSKNYASSSWCLKELVEILECKKDTGQIVMTIFYEVDPSDVRKQTGDFGRVFSVTCSRNTDEDTRRWRKALNEVGNIVGEHFLNWDNEAKMIETVAKDVLDKLNATPCRDFEGMVGLEAHLREMDSLLELDYDGVKMVAVSGPAGIGFTKFFRRIIELCGNLPLGLRVVGSSLRGKEEDEWEDVVNRLETILDRDIEDVLRVGYDTLDENDQTLFLHIAVFFDCKYSDLVKAMFIDGNLDVKRGLKILVYRSLIDISTYGEKIEVHRLLQEMGRKAIRKQEPWKRQILMDAHEICDVLENETGTSNVSGISFDISGINEIVVSQRPFKRMANLHFLSVHKSIDDGKDRMYILEEMEFPRRLSKLEYLWQGTPKLTNLKKMDFSRSFHLKELPDLSTATTLEELNVAECKCLEEFPSSFRYLQKLQELYMGECINLQVTLHLT</sequence>
<evidence type="ECO:0000256" key="3">
    <source>
        <dbReference type="ARBA" id="ARBA00023027"/>
    </source>
</evidence>
<dbReference type="SUPFAM" id="SSF52200">
    <property type="entry name" value="Toll/Interleukin receptor TIR domain"/>
    <property type="match status" value="1"/>
</dbReference>
<dbReference type="OrthoDB" id="1105142at2759"/>
<organism evidence="5 6">
    <name type="scientific">Arabis alpina</name>
    <name type="common">Alpine rock-cress</name>
    <dbReference type="NCBI Taxonomy" id="50452"/>
    <lineage>
        <taxon>Eukaryota</taxon>
        <taxon>Viridiplantae</taxon>
        <taxon>Streptophyta</taxon>
        <taxon>Embryophyta</taxon>
        <taxon>Tracheophyta</taxon>
        <taxon>Spermatophyta</taxon>
        <taxon>Magnoliopsida</taxon>
        <taxon>eudicotyledons</taxon>
        <taxon>Gunneridae</taxon>
        <taxon>Pentapetalae</taxon>
        <taxon>rosids</taxon>
        <taxon>malvids</taxon>
        <taxon>Brassicales</taxon>
        <taxon>Brassicaceae</taxon>
        <taxon>Arabideae</taxon>
        <taxon>Arabis</taxon>
    </lineage>
</organism>
<dbReference type="Pfam" id="PF23282">
    <property type="entry name" value="WHD_ROQ1"/>
    <property type="match status" value="1"/>
</dbReference>
<dbReference type="GO" id="GO:0006952">
    <property type="term" value="P:defense response"/>
    <property type="evidence" value="ECO:0007669"/>
    <property type="project" value="UniProtKB-KW"/>
</dbReference>
<dbReference type="SUPFAM" id="SSF46785">
    <property type="entry name" value="Winged helix' DNA-binding domain"/>
    <property type="match status" value="1"/>
</dbReference>
<dbReference type="InterPro" id="IPR000157">
    <property type="entry name" value="TIR_dom"/>
</dbReference>
<dbReference type="Pfam" id="PF01582">
    <property type="entry name" value="TIR"/>
    <property type="match status" value="1"/>
</dbReference>
<evidence type="ECO:0000313" key="6">
    <source>
        <dbReference type="Proteomes" id="UP000029120"/>
    </source>
</evidence>
<dbReference type="PANTHER" id="PTHR11017">
    <property type="entry name" value="LEUCINE-RICH REPEAT-CONTAINING PROTEIN"/>
    <property type="match status" value="1"/>
</dbReference>
<protein>
    <recommendedName>
        <fullName evidence="4">TIR domain-containing protein</fullName>
    </recommendedName>
</protein>
<dbReference type="SUPFAM" id="SSF52540">
    <property type="entry name" value="P-loop containing nucleoside triphosphate hydrolases"/>
    <property type="match status" value="1"/>
</dbReference>
<dbReference type="GO" id="GO:0007165">
    <property type="term" value="P:signal transduction"/>
    <property type="evidence" value="ECO:0007669"/>
    <property type="project" value="InterPro"/>
</dbReference>
<reference evidence="6" key="1">
    <citation type="journal article" date="2015" name="Nat. Plants">
        <title>Genome expansion of Arabis alpina linked with retrotransposition and reduced symmetric DNA methylation.</title>
        <authorList>
            <person name="Willing E.M."/>
            <person name="Rawat V."/>
            <person name="Mandakova T."/>
            <person name="Maumus F."/>
            <person name="James G.V."/>
            <person name="Nordstroem K.J."/>
            <person name="Becker C."/>
            <person name="Warthmann N."/>
            <person name="Chica C."/>
            <person name="Szarzynska B."/>
            <person name="Zytnicki M."/>
            <person name="Albani M.C."/>
            <person name="Kiefer C."/>
            <person name="Bergonzi S."/>
            <person name="Castaings L."/>
            <person name="Mateos J.L."/>
            <person name="Berns M.C."/>
            <person name="Bujdoso N."/>
            <person name="Piofczyk T."/>
            <person name="de Lorenzo L."/>
            <person name="Barrero-Sicilia C."/>
            <person name="Mateos I."/>
            <person name="Piednoel M."/>
            <person name="Hagmann J."/>
            <person name="Chen-Min-Tao R."/>
            <person name="Iglesias-Fernandez R."/>
            <person name="Schuster S.C."/>
            <person name="Alonso-Blanco C."/>
            <person name="Roudier F."/>
            <person name="Carbonero P."/>
            <person name="Paz-Ares J."/>
            <person name="Davis S.J."/>
            <person name="Pecinka A."/>
            <person name="Quesneville H."/>
            <person name="Colot V."/>
            <person name="Lysak M.A."/>
            <person name="Weigel D."/>
            <person name="Coupland G."/>
            <person name="Schneeberger K."/>
        </authorList>
    </citation>
    <scope>NUCLEOTIDE SEQUENCE [LARGE SCALE GENOMIC DNA]</scope>
    <source>
        <strain evidence="6">cv. Pajares</strain>
    </source>
</reference>
<feature type="domain" description="TIR" evidence="4">
    <location>
        <begin position="1"/>
        <end position="133"/>
    </location>
</feature>
<dbReference type="SUPFAM" id="SSF52058">
    <property type="entry name" value="L domain-like"/>
    <property type="match status" value="1"/>
</dbReference>
<dbReference type="PANTHER" id="PTHR11017:SF418">
    <property type="entry name" value="DISEASE RESISTANCE PROTEIN (TIR-NBS-LRR CLASS) FAMILY-RELATED"/>
    <property type="match status" value="1"/>
</dbReference>
<dbReference type="PROSITE" id="PS50104">
    <property type="entry name" value="TIR"/>
    <property type="match status" value="1"/>
</dbReference>
<dbReference type="InterPro" id="IPR058192">
    <property type="entry name" value="WHD_ROQ1-like"/>
</dbReference>
<keyword evidence="2" id="KW-0611">Plant defense</keyword>
<dbReference type="SMART" id="SM00255">
    <property type="entry name" value="TIR"/>
    <property type="match status" value="1"/>
</dbReference>
<dbReference type="Gene3D" id="3.80.10.10">
    <property type="entry name" value="Ribonuclease Inhibitor"/>
    <property type="match status" value="1"/>
</dbReference>
<keyword evidence="3" id="KW-0520">NAD</keyword>
<evidence type="ECO:0000259" key="4">
    <source>
        <dbReference type="PROSITE" id="PS50104"/>
    </source>
</evidence>
<keyword evidence="6" id="KW-1185">Reference proteome</keyword>
<dbReference type="AlphaFoldDB" id="A0A087HES4"/>
<proteinExistence type="predicted"/>
<dbReference type="Gene3D" id="3.40.50.10140">
    <property type="entry name" value="Toll/interleukin-1 receptor homology (TIR) domain"/>
    <property type="match status" value="1"/>
</dbReference>
<dbReference type="InterPro" id="IPR042197">
    <property type="entry name" value="Apaf_helical"/>
</dbReference>
<dbReference type="InterPro" id="IPR032675">
    <property type="entry name" value="LRR_dom_sf"/>
</dbReference>
<keyword evidence="1" id="KW-0677">Repeat</keyword>
<evidence type="ECO:0000256" key="1">
    <source>
        <dbReference type="ARBA" id="ARBA00022737"/>
    </source>
</evidence>